<evidence type="ECO:0000313" key="2">
    <source>
        <dbReference type="Proteomes" id="UP000597444"/>
    </source>
</evidence>
<dbReference type="AlphaFoldDB" id="A0A8J3IQY1"/>
<evidence type="ECO:0000313" key="1">
    <source>
        <dbReference type="EMBL" id="GHP00350.1"/>
    </source>
</evidence>
<reference evidence="1" key="1">
    <citation type="submission" date="2020-10" db="EMBL/GenBank/DDBJ databases">
        <title>Taxonomic study of unclassified bacteria belonging to the class Ktedonobacteria.</title>
        <authorList>
            <person name="Yabe S."/>
            <person name="Wang C.M."/>
            <person name="Zheng Y."/>
            <person name="Sakai Y."/>
            <person name="Cavaletti L."/>
            <person name="Monciardini P."/>
            <person name="Donadio S."/>
        </authorList>
    </citation>
    <scope>NUCLEOTIDE SEQUENCE</scope>
    <source>
        <strain evidence="1">ID150040</strain>
    </source>
</reference>
<comment type="caution">
    <text evidence="1">The sequence shown here is derived from an EMBL/GenBank/DDBJ whole genome shotgun (WGS) entry which is preliminary data.</text>
</comment>
<dbReference type="EMBL" id="BNJK01000002">
    <property type="protein sequence ID" value="GHP00350.1"/>
    <property type="molecule type" value="Genomic_DNA"/>
</dbReference>
<keyword evidence="2" id="KW-1185">Reference proteome</keyword>
<name>A0A8J3IQY1_9CHLR</name>
<dbReference type="Proteomes" id="UP000597444">
    <property type="component" value="Unassembled WGS sequence"/>
</dbReference>
<evidence type="ECO:0008006" key="3">
    <source>
        <dbReference type="Google" id="ProtNLM"/>
    </source>
</evidence>
<protein>
    <recommendedName>
        <fullName evidence="3">Transposase IS4-like domain-containing protein</fullName>
    </recommendedName>
</protein>
<gene>
    <name evidence="1" type="ORF">KSF_103970</name>
</gene>
<organism evidence="1 2">
    <name type="scientific">Reticulibacter mediterranei</name>
    <dbReference type="NCBI Taxonomy" id="2778369"/>
    <lineage>
        <taxon>Bacteria</taxon>
        <taxon>Bacillati</taxon>
        <taxon>Chloroflexota</taxon>
        <taxon>Ktedonobacteria</taxon>
        <taxon>Ktedonobacterales</taxon>
        <taxon>Reticulibacteraceae</taxon>
        <taxon>Reticulibacter</taxon>
    </lineage>
</organism>
<proteinExistence type="predicted"/>
<accession>A0A8J3IQY1</accession>
<dbReference type="InterPro" id="IPR012337">
    <property type="entry name" value="RNaseH-like_sf"/>
</dbReference>
<dbReference type="SUPFAM" id="SSF53098">
    <property type="entry name" value="Ribonuclease H-like"/>
    <property type="match status" value="1"/>
</dbReference>
<sequence>MIETYVSACWMQGCEEGWILISDQKAGKRCINEYAWRMRVESTFQDSKRRGWNLEASLVKEEARLDRLLLALFLAMW</sequence>